<feature type="transmembrane region" description="Helical" evidence="1">
    <location>
        <begin position="65"/>
        <end position="84"/>
    </location>
</feature>
<evidence type="ECO:0000256" key="1">
    <source>
        <dbReference type="SAM" id="Phobius"/>
    </source>
</evidence>
<sequence length="256" mass="27161">MKKIAEVTLLFWVMKICATTLGETAGDLLAQTMNVGYGTSSLILIGIFLVVLVAQLAVTRYIPVLYWAVILATSTAGTTMSDYMDRTLGLGYAAGALILVSILAVVLGVWQVSEKSLSVSNVTTRRGELFYWTAILVSNTLGTALGDYLADDSGLGFGGGALLIGSLLALVVLAYYATSISRVLLFWLAFVLTRPFGATFGDLLTKAPDQHGLGFGTQGSSLILFIMLAVLVGYNSLKHNPNQLAKPGANENRPGE</sequence>
<dbReference type="InterPro" id="IPR007136">
    <property type="entry name" value="DUF347"/>
</dbReference>
<keyword evidence="3" id="KW-1185">Reference proteome</keyword>
<organism evidence="2 3">
    <name type="scientific">Hymenobacter profundi</name>
    <dbReference type="NCBI Taxonomy" id="1982110"/>
    <lineage>
        <taxon>Bacteria</taxon>
        <taxon>Pseudomonadati</taxon>
        <taxon>Bacteroidota</taxon>
        <taxon>Cytophagia</taxon>
        <taxon>Cytophagales</taxon>
        <taxon>Hymenobacteraceae</taxon>
        <taxon>Hymenobacter</taxon>
    </lineage>
</organism>
<name>A0ABS6WU96_9BACT</name>
<feature type="transmembrane region" description="Helical" evidence="1">
    <location>
        <begin position="183"/>
        <end position="201"/>
    </location>
</feature>
<dbReference type="EMBL" id="JAHWGL010000002">
    <property type="protein sequence ID" value="MBW3127152.1"/>
    <property type="molecule type" value="Genomic_DNA"/>
</dbReference>
<keyword evidence="1" id="KW-0472">Membrane</keyword>
<protein>
    <recommendedName>
        <fullName evidence="4">Membrane-anchored protein</fullName>
    </recommendedName>
</protein>
<feature type="transmembrane region" description="Helical" evidence="1">
    <location>
        <begin position="213"/>
        <end position="234"/>
    </location>
</feature>
<dbReference type="Pfam" id="PF03988">
    <property type="entry name" value="DUF347"/>
    <property type="match status" value="4"/>
</dbReference>
<feature type="transmembrane region" description="Helical" evidence="1">
    <location>
        <begin position="38"/>
        <end position="58"/>
    </location>
</feature>
<gene>
    <name evidence="2" type="ORF">KYK14_01185</name>
</gene>
<dbReference type="Proteomes" id="UP000826188">
    <property type="component" value="Unassembled WGS sequence"/>
</dbReference>
<evidence type="ECO:0000313" key="2">
    <source>
        <dbReference type="EMBL" id="MBW3127152.1"/>
    </source>
</evidence>
<proteinExistence type="predicted"/>
<dbReference type="RefSeq" id="WP_219156248.1">
    <property type="nucleotide sequence ID" value="NZ_JAHWGL010000002.1"/>
</dbReference>
<evidence type="ECO:0008006" key="4">
    <source>
        <dbReference type="Google" id="ProtNLM"/>
    </source>
</evidence>
<evidence type="ECO:0000313" key="3">
    <source>
        <dbReference type="Proteomes" id="UP000826188"/>
    </source>
</evidence>
<accession>A0ABS6WU96</accession>
<reference evidence="2 3" key="1">
    <citation type="submission" date="2021-07" db="EMBL/GenBank/DDBJ databases">
        <title>Hymenobacter profundi sp. nov., isolated from deep-sea water.</title>
        <authorList>
            <person name="Kim M.K."/>
        </authorList>
    </citation>
    <scope>NUCLEOTIDE SEQUENCE [LARGE SCALE GENOMIC DNA]</scope>
    <source>
        <strain evidence="2 3">M2</strain>
    </source>
</reference>
<keyword evidence="1" id="KW-0812">Transmembrane</keyword>
<comment type="caution">
    <text evidence="2">The sequence shown here is derived from an EMBL/GenBank/DDBJ whole genome shotgun (WGS) entry which is preliminary data.</text>
</comment>
<feature type="transmembrane region" description="Helical" evidence="1">
    <location>
        <begin position="90"/>
        <end position="109"/>
    </location>
</feature>
<feature type="transmembrane region" description="Helical" evidence="1">
    <location>
        <begin position="155"/>
        <end position="176"/>
    </location>
</feature>
<feature type="transmembrane region" description="Helical" evidence="1">
    <location>
        <begin position="129"/>
        <end position="149"/>
    </location>
</feature>
<keyword evidence="1" id="KW-1133">Transmembrane helix</keyword>